<gene>
    <name evidence="1" type="ORF">CHS0354_003246</name>
</gene>
<evidence type="ECO:0000313" key="1">
    <source>
        <dbReference type="EMBL" id="KAK3581984.1"/>
    </source>
</evidence>
<sequence>MNYSADTCNTRFIVVFYEATDALSDGIYKNLAHMGTSATKFLKEKFDSDEIKIEDLRQIFFETVKGTKDVLLVYKHGA</sequence>
<dbReference type="Proteomes" id="UP001195483">
    <property type="component" value="Unassembled WGS sequence"/>
</dbReference>
<protein>
    <submittedName>
        <fullName evidence="1">Uncharacterized protein</fullName>
    </submittedName>
</protein>
<proteinExistence type="predicted"/>
<dbReference type="EMBL" id="JAEAOA010000265">
    <property type="protein sequence ID" value="KAK3581984.1"/>
    <property type="molecule type" value="Genomic_DNA"/>
</dbReference>
<reference evidence="1" key="2">
    <citation type="journal article" date="2021" name="Genome Biol. Evol.">
        <title>Developing a high-quality reference genome for a parasitic bivalve with doubly uniparental inheritance (Bivalvia: Unionida).</title>
        <authorList>
            <person name="Smith C.H."/>
        </authorList>
    </citation>
    <scope>NUCLEOTIDE SEQUENCE</scope>
    <source>
        <strain evidence="1">CHS0354</strain>
        <tissue evidence="1">Mantle</tissue>
    </source>
</reference>
<dbReference type="AlphaFoldDB" id="A0AAE0VL64"/>
<reference evidence="1" key="1">
    <citation type="journal article" date="2021" name="Genome Biol. Evol.">
        <title>A High-Quality Reference Genome for a Parasitic Bivalve with Doubly Uniparental Inheritance (Bivalvia: Unionida).</title>
        <authorList>
            <person name="Smith C.H."/>
        </authorList>
    </citation>
    <scope>NUCLEOTIDE SEQUENCE</scope>
    <source>
        <strain evidence="1">CHS0354</strain>
    </source>
</reference>
<reference evidence="1" key="3">
    <citation type="submission" date="2023-05" db="EMBL/GenBank/DDBJ databases">
        <authorList>
            <person name="Smith C.H."/>
        </authorList>
    </citation>
    <scope>NUCLEOTIDE SEQUENCE</scope>
    <source>
        <strain evidence="1">CHS0354</strain>
        <tissue evidence="1">Mantle</tissue>
    </source>
</reference>
<accession>A0AAE0VL64</accession>
<name>A0AAE0VL64_9BIVA</name>
<keyword evidence="2" id="KW-1185">Reference proteome</keyword>
<evidence type="ECO:0000313" key="2">
    <source>
        <dbReference type="Proteomes" id="UP001195483"/>
    </source>
</evidence>
<organism evidence="1 2">
    <name type="scientific">Potamilus streckersoni</name>
    <dbReference type="NCBI Taxonomy" id="2493646"/>
    <lineage>
        <taxon>Eukaryota</taxon>
        <taxon>Metazoa</taxon>
        <taxon>Spiralia</taxon>
        <taxon>Lophotrochozoa</taxon>
        <taxon>Mollusca</taxon>
        <taxon>Bivalvia</taxon>
        <taxon>Autobranchia</taxon>
        <taxon>Heteroconchia</taxon>
        <taxon>Palaeoheterodonta</taxon>
        <taxon>Unionida</taxon>
        <taxon>Unionoidea</taxon>
        <taxon>Unionidae</taxon>
        <taxon>Ambleminae</taxon>
        <taxon>Lampsilini</taxon>
        <taxon>Potamilus</taxon>
    </lineage>
</organism>
<comment type="caution">
    <text evidence="1">The sequence shown here is derived from an EMBL/GenBank/DDBJ whole genome shotgun (WGS) entry which is preliminary data.</text>
</comment>